<dbReference type="Proteomes" id="UP001160148">
    <property type="component" value="Unassembled WGS sequence"/>
</dbReference>
<comment type="caution">
    <text evidence="1">The sequence shown here is derived from an EMBL/GenBank/DDBJ whole genome shotgun (WGS) entry which is preliminary data.</text>
</comment>
<dbReference type="EMBL" id="CARXXK010000158">
    <property type="protein sequence ID" value="CAI6370043.1"/>
    <property type="molecule type" value="Genomic_DNA"/>
</dbReference>
<name>A0AAV0XNV4_9HEMI</name>
<evidence type="ECO:0000313" key="1">
    <source>
        <dbReference type="EMBL" id="CAI6370043.1"/>
    </source>
</evidence>
<evidence type="ECO:0008006" key="3">
    <source>
        <dbReference type="Google" id="ProtNLM"/>
    </source>
</evidence>
<proteinExistence type="predicted"/>
<gene>
    <name evidence="1" type="ORF">MEUPH1_LOCUS24209</name>
</gene>
<evidence type="ECO:0000313" key="2">
    <source>
        <dbReference type="Proteomes" id="UP001160148"/>
    </source>
</evidence>
<dbReference type="AlphaFoldDB" id="A0AAV0XNV4"/>
<organism evidence="1 2">
    <name type="scientific">Macrosiphum euphorbiae</name>
    <name type="common">potato aphid</name>
    <dbReference type="NCBI Taxonomy" id="13131"/>
    <lineage>
        <taxon>Eukaryota</taxon>
        <taxon>Metazoa</taxon>
        <taxon>Ecdysozoa</taxon>
        <taxon>Arthropoda</taxon>
        <taxon>Hexapoda</taxon>
        <taxon>Insecta</taxon>
        <taxon>Pterygota</taxon>
        <taxon>Neoptera</taxon>
        <taxon>Paraneoptera</taxon>
        <taxon>Hemiptera</taxon>
        <taxon>Sternorrhyncha</taxon>
        <taxon>Aphidomorpha</taxon>
        <taxon>Aphidoidea</taxon>
        <taxon>Aphididae</taxon>
        <taxon>Macrosiphini</taxon>
        <taxon>Macrosiphum</taxon>
    </lineage>
</organism>
<reference evidence="1 2" key="1">
    <citation type="submission" date="2023-01" db="EMBL/GenBank/DDBJ databases">
        <authorList>
            <person name="Whitehead M."/>
        </authorList>
    </citation>
    <scope>NUCLEOTIDE SEQUENCE [LARGE SCALE GENOMIC DNA]</scope>
</reference>
<sequence length="147" mass="16907">MALEDIVHLEVLGMLEEAEIRAVGNRPRQYYNAQNVMEELSDHQFLKKFRLNKALVQELIDVLTPYMIEPYRFSSIPIKIKVLTALRFFASGSYQLDIGDNRSSALSQPSVRRCIAEVSNALNQLDIIKRYISFPDSFEKLNAVRRG</sequence>
<keyword evidence="2" id="KW-1185">Reference proteome</keyword>
<protein>
    <recommendedName>
        <fullName evidence="3">Nuclease HARBI1</fullName>
    </recommendedName>
</protein>
<accession>A0AAV0XNV4</accession>